<keyword evidence="1" id="KW-0812">Transmembrane</keyword>
<dbReference type="CDD" id="cd07341">
    <property type="entry name" value="M56_BlaR1_MecR1_like"/>
    <property type="match status" value="1"/>
</dbReference>
<keyword evidence="4" id="KW-1185">Reference proteome</keyword>
<proteinExistence type="predicted"/>
<dbReference type="InterPro" id="IPR052173">
    <property type="entry name" value="Beta-lactam_resp_regulator"/>
</dbReference>
<dbReference type="PANTHER" id="PTHR34978">
    <property type="entry name" value="POSSIBLE SENSOR-TRANSDUCER PROTEIN BLAR"/>
    <property type="match status" value="1"/>
</dbReference>
<feature type="transmembrane region" description="Helical" evidence="1">
    <location>
        <begin position="32"/>
        <end position="50"/>
    </location>
</feature>
<evidence type="ECO:0000259" key="2">
    <source>
        <dbReference type="Pfam" id="PF05569"/>
    </source>
</evidence>
<feature type="domain" description="Peptidase M56" evidence="2">
    <location>
        <begin position="3"/>
        <end position="288"/>
    </location>
</feature>
<dbReference type="Pfam" id="PF05569">
    <property type="entry name" value="Peptidase_M56"/>
    <property type="match status" value="1"/>
</dbReference>
<dbReference type="STRING" id="1121322.SAMN02745136_02064"/>
<dbReference type="PANTHER" id="PTHR34978:SF3">
    <property type="entry name" value="SLR0241 PROTEIN"/>
    <property type="match status" value="1"/>
</dbReference>
<sequence>MSLLKMSFSGAVLILVIAIIRGLLLHKLPKRTFLILWGVVLCRLLLPFSIPSQFSIYGAADILKSRAYDTNLPLNGTPVTYSGTAAVNTVSALSEKGEIRIPYFLILWLAGLLACALFFLITHLRCRREYKTALPVDNEFVKHWQLEHQIRRSVQIRQSDKIAAPLTYGIFRPIVLLPKKTDWADETQLRYILIHEFTHIRYFDTLLKLLMAAALCLHWFNPFVWLMYVMANRDIELSCDETVVKTVGEAMKSVYALILIGLEEKKSCHTPFVNNFSKNAMEERITSIMKMKKTSLGGILLACGLVLGITVIFTTGSLAKNADTTKNSVFMAGTLDGKNYTYSDNGGASWMTEAEYKEKNPDVAEKLEFWKIDEFEKWMEQEKEVYQKLVNDGRQKFYDSESNQWRSWTQQDVDDLYAIWQKQLERMKQGYQYTKEIELPNGAVMAGSFEPETGTAVSSTSSDSLSNQTDQELLAQYRSYGISFDKKGKMYYKKELVRYFWDGTDLGDSTAAVRYEYLNKEGTVDVHTTRMSTDNGDGSIDPFGKLTGIEKYSQDEFNKRNLADLERTSEAVTSTSGNSSGGETFAQKFARYKEYGIEYRELDGSSSGNVYYKGQLVKTFVDKEQDGGVFTFQSAGGGEMVVHTVYDKNGKLIGVEKQ</sequence>
<organism evidence="3 4">
    <name type="scientific">Anaerocolumna jejuensis DSM 15929</name>
    <dbReference type="NCBI Taxonomy" id="1121322"/>
    <lineage>
        <taxon>Bacteria</taxon>
        <taxon>Bacillati</taxon>
        <taxon>Bacillota</taxon>
        <taxon>Clostridia</taxon>
        <taxon>Lachnospirales</taxon>
        <taxon>Lachnospiraceae</taxon>
        <taxon>Anaerocolumna</taxon>
    </lineage>
</organism>
<feature type="transmembrane region" description="Helical" evidence="1">
    <location>
        <begin position="296"/>
        <end position="319"/>
    </location>
</feature>
<dbReference type="OrthoDB" id="9804799at2"/>
<evidence type="ECO:0000256" key="1">
    <source>
        <dbReference type="SAM" id="Phobius"/>
    </source>
</evidence>
<feature type="transmembrane region" description="Helical" evidence="1">
    <location>
        <begin position="101"/>
        <end position="121"/>
    </location>
</feature>
<feature type="transmembrane region" description="Helical" evidence="1">
    <location>
        <begin position="6"/>
        <end position="25"/>
    </location>
</feature>
<dbReference type="Proteomes" id="UP000184386">
    <property type="component" value="Unassembled WGS sequence"/>
</dbReference>
<reference evidence="3 4" key="1">
    <citation type="submission" date="2016-11" db="EMBL/GenBank/DDBJ databases">
        <authorList>
            <person name="Jaros S."/>
            <person name="Januszkiewicz K."/>
            <person name="Wedrychowicz H."/>
        </authorList>
    </citation>
    <scope>NUCLEOTIDE SEQUENCE [LARGE SCALE GENOMIC DNA]</scope>
    <source>
        <strain evidence="3 4">DSM 15929</strain>
    </source>
</reference>
<gene>
    <name evidence="3" type="ORF">SAMN02745136_02064</name>
</gene>
<dbReference type="InterPro" id="IPR008756">
    <property type="entry name" value="Peptidase_M56"/>
</dbReference>
<accession>A0A1M6QWK1</accession>
<dbReference type="EMBL" id="FRAC01000010">
    <property type="protein sequence ID" value="SHK24574.1"/>
    <property type="molecule type" value="Genomic_DNA"/>
</dbReference>
<keyword evidence="1" id="KW-1133">Transmembrane helix</keyword>
<evidence type="ECO:0000313" key="4">
    <source>
        <dbReference type="Proteomes" id="UP000184386"/>
    </source>
</evidence>
<dbReference type="RefSeq" id="WP_073275494.1">
    <property type="nucleotide sequence ID" value="NZ_FRAC01000010.1"/>
</dbReference>
<keyword evidence="1" id="KW-0472">Membrane</keyword>
<protein>
    <submittedName>
        <fullName evidence="3">Signal transducer regulating beta-lactamase production, contains metallopeptidase domain</fullName>
    </submittedName>
</protein>
<name>A0A1M6QWK1_9FIRM</name>
<evidence type="ECO:0000313" key="3">
    <source>
        <dbReference type="EMBL" id="SHK24574.1"/>
    </source>
</evidence>
<dbReference type="AlphaFoldDB" id="A0A1M6QWK1"/>